<evidence type="ECO:0000313" key="13">
    <source>
        <dbReference type="Proteomes" id="UP001274321"/>
    </source>
</evidence>
<feature type="active site" evidence="9">
    <location>
        <position position="253"/>
    </location>
</feature>
<feature type="active site" evidence="9">
    <location>
        <position position="256"/>
    </location>
</feature>
<comment type="caution">
    <text evidence="12">The sequence shown here is derived from an EMBL/GenBank/DDBJ whole genome shotgun (WGS) entry which is preliminary data.</text>
</comment>
<keyword evidence="7 9" id="KW-0233">DNA recombination</keyword>
<evidence type="ECO:0000256" key="1">
    <source>
        <dbReference type="ARBA" id="ARBA00004496"/>
    </source>
</evidence>
<keyword evidence="6 9" id="KW-0238">DNA-binding</keyword>
<comment type="subcellular location">
    <subcellularLocation>
        <location evidence="1 9">Cytoplasm</location>
    </subcellularLocation>
</comment>
<dbReference type="EMBL" id="JAXAFJ010000005">
    <property type="protein sequence ID" value="MDX6806507.1"/>
    <property type="molecule type" value="Genomic_DNA"/>
</dbReference>
<evidence type="ECO:0000256" key="7">
    <source>
        <dbReference type="ARBA" id="ARBA00023172"/>
    </source>
</evidence>
<sequence>MTPSRLLDSFLEMLSAERGAAANTLDAYRRDIEDYTEFLGTQGCDALTSRPENIRAWLADLSARGFRTSTAARRLSAARQFHRFLYTEGLRGDDPGASLTGPKRGRALPKILSIEEVDRLLSSAGEGADDPERPLRERFRAARMLALLEMVYSSGMRVSELVSLPRSAARAGTRVLTVRGKGGKERLVPLTGAAQRAAAAYVDLLVAMTETAESPFLFPSLSEAGHITRQAFARDLKDVALRAGLNPARVSPHVLRHAFASHLLQNGADLRSIQQLLGHADVATTQIYTHVLDERVSAMVRDLHPLADPKSTAKP</sequence>
<keyword evidence="3 9" id="KW-0132">Cell division</keyword>
<reference evidence="12 13" key="1">
    <citation type="submission" date="2023-11" db="EMBL/GenBank/DDBJ databases">
        <authorList>
            <person name="Bao R."/>
        </authorList>
    </citation>
    <scope>NUCLEOTIDE SEQUENCE [LARGE SCALE GENOMIC DNA]</scope>
    <source>
        <strain evidence="12 13">PJ23</strain>
    </source>
</reference>
<feature type="active site" evidence="9">
    <location>
        <position position="279"/>
    </location>
</feature>
<proteinExistence type="inferred from homology"/>
<organism evidence="12 13">
    <name type="scientific">Terrihabitans rhizophilus</name>
    <dbReference type="NCBI Taxonomy" id="3092662"/>
    <lineage>
        <taxon>Bacteria</taxon>
        <taxon>Pseudomonadati</taxon>
        <taxon>Pseudomonadota</taxon>
        <taxon>Alphaproteobacteria</taxon>
        <taxon>Hyphomicrobiales</taxon>
        <taxon>Terrihabitans</taxon>
    </lineage>
</organism>
<dbReference type="InterPro" id="IPR004107">
    <property type="entry name" value="Integrase_SAM-like_N"/>
</dbReference>
<dbReference type="Gene3D" id="1.10.150.130">
    <property type="match status" value="1"/>
</dbReference>
<dbReference type="PANTHER" id="PTHR30349:SF90">
    <property type="entry name" value="TYROSINE RECOMBINASE XERD"/>
    <property type="match status" value="1"/>
</dbReference>
<dbReference type="PROSITE" id="PS51900">
    <property type="entry name" value="CB"/>
    <property type="match status" value="1"/>
</dbReference>
<dbReference type="InterPro" id="IPR010998">
    <property type="entry name" value="Integrase_recombinase_N"/>
</dbReference>
<dbReference type="Gene3D" id="1.10.443.10">
    <property type="entry name" value="Intergrase catalytic core"/>
    <property type="match status" value="1"/>
</dbReference>
<evidence type="ECO:0000256" key="5">
    <source>
        <dbReference type="ARBA" id="ARBA00022908"/>
    </source>
</evidence>
<dbReference type="InterPro" id="IPR002104">
    <property type="entry name" value="Integrase_catalytic"/>
</dbReference>
<evidence type="ECO:0000259" key="11">
    <source>
        <dbReference type="PROSITE" id="PS51900"/>
    </source>
</evidence>
<protein>
    <recommendedName>
        <fullName evidence="9">Tyrosine recombinase XerC</fullName>
    </recommendedName>
</protein>
<keyword evidence="4 9" id="KW-0159">Chromosome partition</keyword>
<feature type="domain" description="Core-binding (CB)" evidence="11">
    <location>
        <begin position="1"/>
        <end position="86"/>
    </location>
</feature>
<keyword evidence="13" id="KW-1185">Reference proteome</keyword>
<evidence type="ECO:0000256" key="3">
    <source>
        <dbReference type="ARBA" id="ARBA00022618"/>
    </source>
</evidence>
<evidence type="ECO:0000256" key="2">
    <source>
        <dbReference type="ARBA" id="ARBA00022490"/>
    </source>
</evidence>
<dbReference type="HAMAP" id="MF_01808">
    <property type="entry name" value="Recomb_XerC_XerD"/>
    <property type="match status" value="1"/>
</dbReference>
<dbReference type="PANTHER" id="PTHR30349">
    <property type="entry name" value="PHAGE INTEGRASE-RELATED"/>
    <property type="match status" value="1"/>
</dbReference>
<evidence type="ECO:0000256" key="6">
    <source>
        <dbReference type="ARBA" id="ARBA00023125"/>
    </source>
</evidence>
<evidence type="ECO:0000256" key="8">
    <source>
        <dbReference type="ARBA" id="ARBA00023306"/>
    </source>
</evidence>
<feature type="active site" description="O-(3'-phospho-DNA)-tyrosine intermediate" evidence="9">
    <location>
        <position position="288"/>
    </location>
</feature>
<gene>
    <name evidence="9" type="primary">xerC</name>
    <name evidence="12" type="ORF">SCD90_10555</name>
</gene>
<dbReference type="InterPro" id="IPR013762">
    <property type="entry name" value="Integrase-like_cat_sf"/>
</dbReference>
<dbReference type="InterPro" id="IPR023009">
    <property type="entry name" value="Tyrosine_recombinase_XerC/XerD"/>
</dbReference>
<keyword evidence="2 9" id="KW-0963">Cytoplasm</keyword>
<dbReference type="PROSITE" id="PS51898">
    <property type="entry name" value="TYR_RECOMBINASE"/>
    <property type="match status" value="1"/>
</dbReference>
<dbReference type="InterPro" id="IPR044068">
    <property type="entry name" value="CB"/>
</dbReference>
<dbReference type="Proteomes" id="UP001274321">
    <property type="component" value="Unassembled WGS sequence"/>
</dbReference>
<comment type="subunit">
    <text evidence="9">Forms a cyclic heterotetrameric complex composed of two molecules of XerC and two molecules of XerD.</text>
</comment>
<evidence type="ECO:0000313" key="12">
    <source>
        <dbReference type="EMBL" id="MDX6806507.1"/>
    </source>
</evidence>
<feature type="domain" description="Tyr recombinase" evidence="10">
    <location>
        <begin position="107"/>
        <end position="301"/>
    </location>
</feature>
<dbReference type="NCBIfam" id="NF001399">
    <property type="entry name" value="PRK00283.1"/>
    <property type="match status" value="1"/>
</dbReference>
<comment type="function">
    <text evidence="9">Site-specific tyrosine recombinase, which acts by catalyzing the cutting and rejoining of the recombining DNA molecules. The XerC-XerD complex is essential to convert dimers of the bacterial chromosome into monomers to permit their segregation at cell division. It also contributes to the segregational stability of plasmids.</text>
</comment>
<name>A0ABU4RNV6_9HYPH</name>
<keyword evidence="8 9" id="KW-0131">Cell cycle</keyword>
<comment type="similarity">
    <text evidence="9">Belongs to the 'phage' integrase family. XerC subfamily.</text>
</comment>
<feature type="active site" evidence="9">
    <location>
        <position position="181"/>
    </location>
</feature>
<dbReference type="RefSeq" id="WP_319844634.1">
    <property type="nucleotide sequence ID" value="NZ_JAXAFJ010000005.1"/>
</dbReference>
<dbReference type="Pfam" id="PF00589">
    <property type="entry name" value="Phage_integrase"/>
    <property type="match status" value="1"/>
</dbReference>
<dbReference type="InterPro" id="IPR050090">
    <property type="entry name" value="Tyrosine_recombinase_XerCD"/>
</dbReference>
<accession>A0ABU4RNV6</accession>
<dbReference type="InterPro" id="IPR011010">
    <property type="entry name" value="DNA_brk_join_enz"/>
</dbReference>
<feature type="active site" evidence="9">
    <location>
        <position position="157"/>
    </location>
</feature>
<evidence type="ECO:0000259" key="10">
    <source>
        <dbReference type="PROSITE" id="PS51898"/>
    </source>
</evidence>
<evidence type="ECO:0000256" key="9">
    <source>
        <dbReference type="HAMAP-Rule" id="MF_01808"/>
    </source>
</evidence>
<dbReference type="SUPFAM" id="SSF56349">
    <property type="entry name" value="DNA breaking-rejoining enzymes"/>
    <property type="match status" value="1"/>
</dbReference>
<keyword evidence="5 9" id="KW-0229">DNA integration</keyword>
<dbReference type="Pfam" id="PF02899">
    <property type="entry name" value="Phage_int_SAM_1"/>
    <property type="match status" value="1"/>
</dbReference>
<evidence type="ECO:0000256" key="4">
    <source>
        <dbReference type="ARBA" id="ARBA00022829"/>
    </source>
</evidence>